<feature type="region of interest" description="Disordered" evidence="1">
    <location>
        <begin position="126"/>
        <end position="248"/>
    </location>
</feature>
<protein>
    <submittedName>
        <fullName evidence="2">Uncharacterized protein</fullName>
    </submittedName>
</protein>
<dbReference type="EMBL" id="MU006220">
    <property type="protein sequence ID" value="KAF2830158.1"/>
    <property type="molecule type" value="Genomic_DNA"/>
</dbReference>
<gene>
    <name evidence="2" type="ORF">CC86DRAFT_403471</name>
</gene>
<keyword evidence="3" id="KW-1185">Reference proteome</keyword>
<reference evidence="2" key="1">
    <citation type="journal article" date="2020" name="Stud. Mycol.">
        <title>101 Dothideomycetes genomes: a test case for predicting lifestyles and emergence of pathogens.</title>
        <authorList>
            <person name="Haridas S."/>
            <person name="Albert R."/>
            <person name="Binder M."/>
            <person name="Bloem J."/>
            <person name="Labutti K."/>
            <person name="Salamov A."/>
            <person name="Andreopoulos B."/>
            <person name="Baker S."/>
            <person name="Barry K."/>
            <person name="Bills G."/>
            <person name="Bluhm B."/>
            <person name="Cannon C."/>
            <person name="Castanera R."/>
            <person name="Culley D."/>
            <person name="Daum C."/>
            <person name="Ezra D."/>
            <person name="Gonzalez J."/>
            <person name="Henrissat B."/>
            <person name="Kuo A."/>
            <person name="Liang C."/>
            <person name="Lipzen A."/>
            <person name="Lutzoni F."/>
            <person name="Magnuson J."/>
            <person name="Mondo S."/>
            <person name="Nolan M."/>
            <person name="Ohm R."/>
            <person name="Pangilinan J."/>
            <person name="Park H.-J."/>
            <person name="Ramirez L."/>
            <person name="Alfaro M."/>
            <person name="Sun H."/>
            <person name="Tritt A."/>
            <person name="Yoshinaga Y."/>
            <person name="Zwiers L.-H."/>
            <person name="Turgeon B."/>
            <person name="Goodwin S."/>
            <person name="Spatafora J."/>
            <person name="Crous P."/>
            <person name="Grigoriev I."/>
        </authorList>
    </citation>
    <scope>NUCLEOTIDE SEQUENCE</scope>
    <source>
        <strain evidence="2">CBS 113818</strain>
    </source>
</reference>
<feature type="region of interest" description="Disordered" evidence="1">
    <location>
        <begin position="1"/>
        <end position="69"/>
    </location>
</feature>
<dbReference type="Proteomes" id="UP000799424">
    <property type="component" value="Unassembled WGS sequence"/>
</dbReference>
<dbReference type="OrthoDB" id="3787612at2759"/>
<sequence length="321" mass="35475">MTSTPARSEKRPSVGSIPKEPSQRDHNADASEQASTDSSSFRSSREGAIRRSRSSSSGQSFTLQGVPPLPSGCAQPTNAYYSALHSPYHNGYPFQLPGPMYVQAPPEIRASSLPFMRLDNTNVMPRTSYTSISPPLHSNPPHDQRSQGKRPRPKSLSAHTTSNHNHPALTKHSSQSSIASRDRHHSNHPHPHPSPSPSSHRRRSTSSIQHPPKAHLSRRTSTELTPTLTPGAIPDRESLTKWKSERDEAKADFVGVQRARVKERVRRANEMERVRERELLEAGKGAGGEEEKGEGMGKGMGKRKERGCFGGLFGWGVGRWW</sequence>
<evidence type="ECO:0000313" key="2">
    <source>
        <dbReference type="EMBL" id="KAF2830158.1"/>
    </source>
</evidence>
<evidence type="ECO:0000256" key="1">
    <source>
        <dbReference type="SAM" id="MobiDB-lite"/>
    </source>
</evidence>
<organism evidence="2 3">
    <name type="scientific">Ophiobolus disseminans</name>
    <dbReference type="NCBI Taxonomy" id="1469910"/>
    <lineage>
        <taxon>Eukaryota</taxon>
        <taxon>Fungi</taxon>
        <taxon>Dikarya</taxon>
        <taxon>Ascomycota</taxon>
        <taxon>Pezizomycotina</taxon>
        <taxon>Dothideomycetes</taxon>
        <taxon>Pleosporomycetidae</taxon>
        <taxon>Pleosporales</taxon>
        <taxon>Pleosporineae</taxon>
        <taxon>Phaeosphaeriaceae</taxon>
        <taxon>Ophiobolus</taxon>
    </lineage>
</organism>
<feature type="compositionally biased region" description="Polar residues" evidence="1">
    <location>
        <begin position="157"/>
        <end position="179"/>
    </location>
</feature>
<accession>A0A6A7ABP9</accession>
<feature type="compositionally biased region" description="Basic residues" evidence="1">
    <location>
        <begin position="182"/>
        <end position="191"/>
    </location>
</feature>
<feature type="compositionally biased region" description="Basic and acidic residues" evidence="1">
    <location>
        <begin position="276"/>
        <end position="295"/>
    </location>
</feature>
<feature type="compositionally biased region" description="Basic and acidic residues" evidence="1">
    <location>
        <begin position="234"/>
        <end position="248"/>
    </location>
</feature>
<proteinExistence type="predicted"/>
<evidence type="ECO:0000313" key="3">
    <source>
        <dbReference type="Proteomes" id="UP000799424"/>
    </source>
</evidence>
<dbReference type="AlphaFoldDB" id="A0A6A7ABP9"/>
<name>A0A6A7ABP9_9PLEO</name>
<feature type="region of interest" description="Disordered" evidence="1">
    <location>
        <begin position="276"/>
        <end position="303"/>
    </location>
</feature>